<evidence type="ECO:0000256" key="6">
    <source>
        <dbReference type="ARBA" id="ARBA00022630"/>
    </source>
</evidence>
<evidence type="ECO:0000256" key="9">
    <source>
        <dbReference type="ARBA" id="ARBA00023002"/>
    </source>
</evidence>
<comment type="function">
    <text evidence="10">Catalyzes the oxidation of L-aspartate to iminoaspartate, the first step in the de novo biosynthesis of NAD(+).</text>
</comment>
<dbReference type="SUPFAM" id="SSF56425">
    <property type="entry name" value="Succinate dehydrogenase/fumarate reductase flavoprotein, catalytic domain"/>
    <property type="match status" value="1"/>
</dbReference>
<sequence>MTPAPANHPGAPRRVVIVGGGVAGLATVLRIRRSLPGAQLTLITKAALEESNTWYAQGGMAAVLSGAPGQEPSGTGPRGGAPDSVAAHVADTLAAGAGLAAPDAVGLLCGGAQDQVGWLESLGFRFDSAGGAPASGREAAHSAARILHAGGDATGRALAGALIRAVRADPSVRILESTVVTALLRAGAPGEPRVSGVCLRAAGPATAGEPAAREIAADAVVLATGGAGRLFEHTTNPAVATGDGVALAWRAGAVVADAEFFQFHPTALDAPGSPLISEAVRGEGAVLRDASGTRFLSAYHPDGELAPRDVVSRSIAQHLAARGESCVYLDATALGGPFLARRFPSLTSLTARHGFNWAREPIPVVPAAHYWMGGIRTDTSGRTSLPGLYAVGEAACTGVHGANRLASNSLLEGLVFAGRTAEALAAPEAPWPVFPADPLALNSPDAGEPFDRGQLQRLMTRQAGVVRDAAGLELAAKQLAAYAPAGSTVEELETANLLLCARLLVHAAAARRESRGAHHRSDFPLADPQSVPGSAAYVRASITEEGFRQ</sequence>
<organism evidence="16">
    <name type="scientific">uncultured Arthrobacter sp</name>
    <dbReference type="NCBI Taxonomy" id="114050"/>
    <lineage>
        <taxon>Bacteria</taxon>
        <taxon>Bacillati</taxon>
        <taxon>Actinomycetota</taxon>
        <taxon>Actinomycetes</taxon>
        <taxon>Micrococcales</taxon>
        <taxon>Micrococcaceae</taxon>
        <taxon>Arthrobacter</taxon>
        <taxon>environmental samples</taxon>
    </lineage>
</organism>
<dbReference type="GO" id="GO:0034628">
    <property type="term" value="P:'de novo' NAD+ biosynthetic process from L-aspartate"/>
    <property type="evidence" value="ECO:0007669"/>
    <property type="project" value="TreeGrafter"/>
</dbReference>
<dbReference type="InterPro" id="IPR015939">
    <property type="entry name" value="Fum_Rdtase/Succ_DH_flav-like_C"/>
</dbReference>
<dbReference type="NCBIfam" id="TIGR00551">
    <property type="entry name" value="nadB"/>
    <property type="match status" value="1"/>
</dbReference>
<keyword evidence="6 13" id="KW-0285">Flavoprotein</keyword>
<evidence type="ECO:0000313" key="16">
    <source>
        <dbReference type="EMBL" id="CAA9233027.1"/>
    </source>
</evidence>
<dbReference type="FunFam" id="3.90.700.10:FF:000002">
    <property type="entry name" value="L-aspartate oxidase"/>
    <property type="match status" value="1"/>
</dbReference>
<dbReference type="SUPFAM" id="SSF46977">
    <property type="entry name" value="Succinate dehydrogenase/fumarate reductase flavoprotein C-terminal domain"/>
    <property type="match status" value="1"/>
</dbReference>
<dbReference type="InterPro" id="IPR005288">
    <property type="entry name" value="NadB"/>
</dbReference>
<dbReference type="Gene3D" id="1.20.58.100">
    <property type="entry name" value="Fumarate reductase/succinate dehydrogenase flavoprotein-like, C-terminal domain"/>
    <property type="match status" value="1"/>
</dbReference>
<evidence type="ECO:0000256" key="13">
    <source>
        <dbReference type="RuleBase" id="RU362049"/>
    </source>
</evidence>
<dbReference type="Pfam" id="PF02910">
    <property type="entry name" value="Succ_DH_flav_C"/>
    <property type="match status" value="1"/>
</dbReference>
<comment type="subcellular location">
    <subcellularLocation>
        <location evidence="13">Cytoplasm</location>
    </subcellularLocation>
</comment>
<dbReference type="EC" id="1.4.3.16" evidence="4 12"/>
<comment type="catalytic activity">
    <reaction evidence="11">
        <text>L-aspartate + O2 = iminosuccinate + H2O2</text>
        <dbReference type="Rhea" id="RHEA:25876"/>
        <dbReference type="ChEBI" id="CHEBI:15379"/>
        <dbReference type="ChEBI" id="CHEBI:16240"/>
        <dbReference type="ChEBI" id="CHEBI:29991"/>
        <dbReference type="ChEBI" id="CHEBI:77875"/>
        <dbReference type="EC" id="1.4.3.16"/>
    </reaction>
    <physiologicalReaction direction="left-to-right" evidence="11">
        <dbReference type="Rhea" id="RHEA:25877"/>
    </physiologicalReaction>
</comment>
<dbReference type="EMBL" id="CADCTE010000075">
    <property type="protein sequence ID" value="CAA9233027.1"/>
    <property type="molecule type" value="Genomic_DNA"/>
</dbReference>
<dbReference type="InterPro" id="IPR027477">
    <property type="entry name" value="Succ_DH/fumarate_Rdtase_cat_sf"/>
</dbReference>
<dbReference type="GO" id="GO:0033765">
    <property type="term" value="F:steroid dehydrogenase activity, acting on the CH-CH group of donors"/>
    <property type="evidence" value="ECO:0007669"/>
    <property type="project" value="UniProtKB-ARBA"/>
</dbReference>
<comment type="pathway">
    <text evidence="2 13">Cofactor biosynthesis; NAD(+) biosynthesis; iminoaspartate from L-aspartate (oxidase route): step 1/1.</text>
</comment>
<feature type="domain" description="Fumarate reductase/succinate dehydrogenase flavoprotein-like C-terminal" evidence="15">
    <location>
        <begin position="488"/>
        <end position="527"/>
    </location>
</feature>
<dbReference type="PANTHER" id="PTHR42716:SF2">
    <property type="entry name" value="L-ASPARTATE OXIDASE, CHLOROPLASTIC"/>
    <property type="match status" value="1"/>
</dbReference>
<protein>
    <recommendedName>
        <fullName evidence="5 12">L-aspartate oxidase</fullName>
        <ecNumber evidence="4 12">1.4.3.16</ecNumber>
    </recommendedName>
</protein>
<evidence type="ECO:0000256" key="11">
    <source>
        <dbReference type="ARBA" id="ARBA00048305"/>
    </source>
</evidence>
<dbReference type="UniPathway" id="UPA00253">
    <property type="reaction ID" value="UER00326"/>
</dbReference>
<feature type="domain" description="FAD-dependent oxidoreductase 2 FAD-binding" evidence="14">
    <location>
        <begin position="15"/>
        <end position="410"/>
    </location>
</feature>
<dbReference type="Gene3D" id="3.50.50.60">
    <property type="entry name" value="FAD/NAD(P)-binding domain"/>
    <property type="match status" value="1"/>
</dbReference>
<accession>A0A6J4HSX1</accession>
<dbReference type="Pfam" id="PF00890">
    <property type="entry name" value="FAD_binding_2"/>
    <property type="match status" value="1"/>
</dbReference>
<reference evidence="16" key="1">
    <citation type="submission" date="2020-02" db="EMBL/GenBank/DDBJ databases">
        <authorList>
            <person name="Meier V. D."/>
        </authorList>
    </citation>
    <scope>NUCLEOTIDE SEQUENCE</scope>
    <source>
        <strain evidence="16">AVDCRST_MAG83</strain>
    </source>
</reference>
<dbReference type="SUPFAM" id="SSF51905">
    <property type="entry name" value="FAD/NAD(P)-binding domain"/>
    <property type="match status" value="1"/>
</dbReference>
<dbReference type="InterPro" id="IPR003953">
    <property type="entry name" value="FAD-dep_OxRdtase_2_FAD-bd"/>
</dbReference>
<keyword evidence="8 13" id="KW-0274">FAD</keyword>
<dbReference type="Gene3D" id="3.90.700.10">
    <property type="entry name" value="Succinate dehydrogenase/fumarate reductase flavoprotein, catalytic domain"/>
    <property type="match status" value="1"/>
</dbReference>
<dbReference type="InterPro" id="IPR037099">
    <property type="entry name" value="Fum_R/Succ_DH_flav-like_C_sf"/>
</dbReference>
<name>A0A6J4HSX1_9MICC</name>
<evidence type="ECO:0000256" key="5">
    <source>
        <dbReference type="ARBA" id="ARBA00021901"/>
    </source>
</evidence>
<evidence type="ECO:0000256" key="10">
    <source>
        <dbReference type="ARBA" id="ARBA00029426"/>
    </source>
</evidence>
<evidence type="ECO:0000256" key="2">
    <source>
        <dbReference type="ARBA" id="ARBA00004950"/>
    </source>
</evidence>
<evidence type="ECO:0000256" key="3">
    <source>
        <dbReference type="ARBA" id="ARBA00008562"/>
    </source>
</evidence>
<evidence type="ECO:0000259" key="14">
    <source>
        <dbReference type="Pfam" id="PF00890"/>
    </source>
</evidence>
<dbReference type="InterPro" id="IPR036188">
    <property type="entry name" value="FAD/NAD-bd_sf"/>
</dbReference>
<evidence type="ECO:0000256" key="1">
    <source>
        <dbReference type="ARBA" id="ARBA00001974"/>
    </source>
</evidence>
<dbReference type="GO" id="GO:0008734">
    <property type="term" value="F:L-aspartate oxidase activity"/>
    <property type="evidence" value="ECO:0007669"/>
    <property type="project" value="UniProtKB-UniRule"/>
</dbReference>
<keyword evidence="7 13" id="KW-0662">Pyridine nucleotide biosynthesis</keyword>
<evidence type="ECO:0000256" key="12">
    <source>
        <dbReference type="NCBIfam" id="TIGR00551"/>
    </source>
</evidence>
<keyword evidence="9 13" id="KW-0560">Oxidoreductase</keyword>
<gene>
    <name evidence="16" type="ORF">AVDCRST_MAG83-1260</name>
</gene>
<dbReference type="PANTHER" id="PTHR42716">
    <property type="entry name" value="L-ASPARTATE OXIDASE"/>
    <property type="match status" value="1"/>
</dbReference>
<comment type="cofactor">
    <cofactor evidence="1 13">
        <name>FAD</name>
        <dbReference type="ChEBI" id="CHEBI:57692"/>
    </cofactor>
</comment>
<dbReference type="AlphaFoldDB" id="A0A6J4HSX1"/>
<evidence type="ECO:0000256" key="4">
    <source>
        <dbReference type="ARBA" id="ARBA00012173"/>
    </source>
</evidence>
<evidence type="ECO:0000256" key="7">
    <source>
        <dbReference type="ARBA" id="ARBA00022642"/>
    </source>
</evidence>
<dbReference type="RefSeq" id="WP_294566267.1">
    <property type="nucleotide sequence ID" value="NZ_CADCTE010000075.1"/>
</dbReference>
<evidence type="ECO:0000256" key="8">
    <source>
        <dbReference type="ARBA" id="ARBA00022827"/>
    </source>
</evidence>
<dbReference type="GO" id="GO:0005737">
    <property type="term" value="C:cytoplasm"/>
    <property type="evidence" value="ECO:0007669"/>
    <property type="project" value="UniProtKB-SubCell"/>
</dbReference>
<dbReference type="PRINTS" id="PR00368">
    <property type="entry name" value="FADPNR"/>
</dbReference>
<comment type="similarity">
    <text evidence="3 13">Belongs to the FAD-dependent oxidoreductase 2 family. NadB subfamily.</text>
</comment>
<proteinExistence type="inferred from homology"/>
<evidence type="ECO:0000259" key="15">
    <source>
        <dbReference type="Pfam" id="PF02910"/>
    </source>
</evidence>